<keyword evidence="3 9" id="KW-0227">DNA damage</keyword>
<dbReference type="SUPFAM" id="SSF143517">
    <property type="entry name" value="TRCF domain-like"/>
    <property type="match status" value="1"/>
</dbReference>
<evidence type="ECO:0000313" key="12">
    <source>
        <dbReference type="EMBL" id="ODN30504.1"/>
    </source>
</evidence>
<dbReference type="SUPFAM" id="SSF141259">
    <property type="entry name" value="CarD-like"/>
    <property type="match status" value="1"/>
</dbReference>
<evidence type="ECO:0000313" key="13">
    <source>
        <dbReference type="Proteomes" id="UP000094570"/>
    </source>
</evidence>
<dbReference type="GO" id="GO:0005524">
    <property type="term" value="F:ATP binding"/>
    <property type="evidence" value="ECO:0007669"/>
    <property type="project" value="UniProtKB-UniRule"/>
</dbReference>
<keyword evidence="7 9" id="KW-0238">DNA-binding</keyword>
<dbReference type="STRING" id="1008305.A4H02_05400"/>
<dbReference type="Proteomes" id="UP000094570">
    <property type="component" value="Unassembled WGS sequence"/>
</dbReference>
<dbReference type="SUPFAM" id="SSF52540">
    <property type="entry name" value="P-loop containing nucleoside triphosphate hydrolases"/>
    <property type="match status" value="3"/>
</dbReference>
<keyword evidence="5 12" id="KW-0347">Helicase</keyword>
<dbReference type="InterPro" id="IPR014001">
    <property type="entry name" value="Helicase_ATP-bd"/>
</dbReference>
<evidence type="ECO:0000256" key="6">
    <source>
        <dbReference type="ARBA" id="ARBA00022840"/>
    </source>
</evidence>
<dbReference type="PROSITE" id="PS51194">
    <property type="entry name" value="HELICASE_CTER"/>
    <property type="match status" value="1"/>
</dbReference>
<dbReference type="Pfam" id="PF17757">
    <property type="entry name" value="UvrB_inter"/>
    <property type="match status" value="1"/>
</dbReference>
<keyword evidence="6 9" id="KW-0067">ATP-binding</keyword>
<dbReference type="Pfam" id="PF03461">
    <property type="entry name" value="TRCF"/>
    <property type="match status" value="1"/>
</dbReference>
<keyword evidence="8 9" id="KW-0234">DNA repair</keyword>
<proteinExistence type="inferred from homology"/>
<evidence type="ECO:0000256" key="7">
    <source>
        <dbReference type="ARBA" id="ARBA00023125"/>
    </source>
</evidence>
<dbReference type="GO" id="GO:0005737">
    <property type="term" value="C:cytoplasm"/>
    <property type="evidence" value="ECO:0007669"/>
    <property type="project" value="UniProtKB-SubCell"/>
</dbReference>
<dbReference type="AlphaFoldDB" id="A0A1E3G2J2"/>
<comment type="similarity">
    <text evidence="9">In the C-terminal section; belongs to the helicase family. RecG subfamily.</text>
</comment>
<gene>
    <name evidence="9" type="primary">mfd</name>
    <name evidence="12" type="ORF">A4H02_05400</name>
</gene>
<dbReference type="GO" id="GO:0016787">
    <property type="term" value="F:hydrolase activity"/>
    <property type="evidence" value="ECO:0007669"/>
    <property type="project" value="UniProtKB-KW"/>
</dbReference>
<dbReference type="EMBL" id="LWAF01000006">
    <property type="protein sequence ID" value="ODN30504.1"/>
    <property type="molecule type" value="Genomic_DNA"/>
</dbReference>
<comment type="caution">
    <text evidence="12">The sequence shown here is derived from an EMBL/GenBank/DDBJ whole genome shotgun (WGS) entry which is preliminary data.</text>
</comment>
<dbReference type="GO" id="GO:0006355">
    <property type="term" value="P:regulation of DNA-templated transcription"/>
    <property type="evidence" value="ECO:0007669"/>
    <property type="project" value="UniProtKB-UniRule"/>
</dbReference>
<dbReference type="GO" id="GO:0000716">
    <property type="term" value="P:transcription-coupled nucleotide-excision repair, DNA damage recognition"/>
    <property type="evidence" value="ECO:0007669"/>
    <property type="project" value="UniProtKB-UniRule"/>
</dbReference>
<organism evidence="12 13">
    <name type="scientific">Fervidobacterium thailandense</name>
    <dbReference type="NCBI Taxonomy" id="1008305"/>
    <lineage>
        <taxon>Bacteria</taxon>
        <taxon>Thermotogati</taxon>
        <taxon>Thermotogota</taxon>
        <taxon>Thermotogae</taxon>
        <taxon>Thermotogales</taxon>
        <taxon>Fervidobacteriaceae</taxon>
        <taxon>Fervidobacterium</taxon>
    </lineage>
</organism>
<dbReference type="InterPro" id="IPR005118">
    <property type="entry name" value="TRCF_C"/>
</dbReference>
<evidence type="ECO:0000256" key="3">
    <source>
        <dbReference type="ARBA" id="ARBA00022763"/>
    </source>
</evidence>
<comment type="function">
    <text evidence="9">Couples transcription and DNA repair by recognizing RNA polymerase (RNAP) stalled at DNA lesions. Mediates ATP-dependent release of RNAP and its truncated transcript from the DNA, and recruitment of nucleotide excision repair machinery to the damaged site.</text>
</comment>
<dbReference type="EC" id="3.6.4.-" evidence="9"/>
<feature type="domain" description="Helicase C-terminal" evidence="11">
    <location>
        <begin position="599"/>
        <end position="756"/>
    </location>
</feature>
<dbReference type="PANTHER" id="PTHR47964">
    <property type="entry name" value="ATP-DEPENDENT DNA HELICASE HOMOLOG RECG, CHLOROPLASTIC"/>
    <property type="match status" value="1"/>
</dbReference>
<evidence type="ECO:0000256" key="5">
    <source>
        <dbReference type="ARBA" id="ARBA00022806"/>
    </source>
</evidence>
<evidence type="ECO:0000256" key="1">
    <source>
        <dbReference type="ARBA" id="ARBA00022490"/>
    </source>
</evidence>
<keyword evidence="4 9" id="KW-0378">Hydrolase</keyword>
<comment type="similarity">
    <text evidence="9">In the N-terminal section; belongs to the UvrB family.</text>
</comment>
<dbReference type="SMART" id="SM00982">
    <property type="entry name" value="TRCF"/>
    <property type="match status" value="1"/>
</dbReference>
<evidence type="ECO:0000259" key="11">
    <source>
        <dbReference type="PROSITE" id="PS51194"/>
    </source>
</evidence>
<dbReference type="InterPro" id="IPR003711">
    <property type="entry name" value="CarD-like/TRCF_RID"/>
</dbReference>
<dbReference type="SMART" id="SM01058">
    <property type="entry name" value="CarD_TRCF"/>
    <property type="match status" value="1"/>
</dbReference>
<dbReference type="PROSITE" id="PS51192">
    <property type="entry name" value="HELICASE_ATP_BIND_1"/>
    <property type="match status" value="1"/>
</dbReference>
<dbReference type="InterPro" id="IPR047112">
    <property type="entry name" value="RecG/Mfd"/>
</dbReference>
<dbReference type="InterPro" id="IPR041471">
    <property type="entry name" value="UvrB_inter"/>
</dbReference>
<dbReference type="InterPro" id="IPR011545">
    <property type="entry name" value="DEAD/DEAH_box_helicase_dom"/>
</dbReference>
<dbReference type="Pfam" id="PF00271">
    <property type="entry name" value="Helicase_C"/>
    <property type="match status" value="1"/>
</dbReference>
<dbReference type="OrthoDB" id="9804325at2"/>
<dbReference type="SMART" id="SM00490">
    <property type="entry name" value="HELICc"/>
    <property type="match status" value="1"/>
</dbReference>
<dbReference type="InterPro" id="IPR037235">
    <property type="entry name" value="TRCF-like_C_D7"/>
</dbReference>
<dbReference type="InterPro" id="IPR027417">
    <property type="entry name" value="P-loop_NTPase"/>
</dbReference>
<dbReference type="Pfam" id="PF00270">
    <property type="entry name" value="DEAD"/>
    <property type="match status" value="1"/>
</dbReference>
<keyword evidence="2 9" id="KW-0547">Nucleotide-binding</keyword>
<evidence type="ECO:0000256" key="8">
    <source>
        <dbReference type="ARBA" id="ARBA00023204"/>
    </source>
</evidence>
<name>A0A1E3G2J2_9BACT</name>
<dbReference type="Gene3D" id="3.90.1150.50">
    <property type="entry name" value="Transcription-repair-coupling factor, D7 domain"/>
    <property type="match status" value="1"/>
</dbReference>
<protein>
    <recommendedName>
        <fullName evidence="9">Transcription-repair-coupling factor</fullName>
        <shortName evidence="9">TRCF</shortName>
        <ecNumber evidence="9">3.6.4.-</ecNumber>
    </recommendedName>
</protein>
<accession>A0A1E3G2J2</accession>
<feature type="domain" description="Helicase ATP-binding" evidence="10">
    <location>
        <begin position="423"/>
        <end position="583"/>
    </location>
</feature>
<dbReference type="HAMAP" id="MF_00969">
    <property type="entry name" value="TRCF"/>
    <property type="match status" value="1"/>
</dbReference>
<dbReference type="InterPro" id="IPR001650">
    <property type="entry name" value="Helicase_C-like"/>
</dbReference>
<dbReference type="Pfam" id="PF02559">
    <property type="entry name" value="CarD_TRCF_RID"/>
    <property type="match status" value="1"/>
</dbReference>
<dbReference type="InterPro" id="IPR004576">
    <property type="entry name" value="Mfd"/>
</dbReference>
<dbReference type="PANTHER" id="PTHR47964:SF1">
    <property type="entry name" value="ATP-DEPENDENT DNA HELICASE HOMOLOG RECG, CHLOROPLASTIC"/>
    <property type="match status" value="1"/>
</dbReference>
<keyword evidence="1 9" id="KW-0963">Cytoplasm</keyword>
<evidence type="ECO:0000256" key="4">
    <source>
        <dbReference type="ARBA" id="ARBA00022801"/>
    </source>
</evidence>
<reference evidence="13" key="1">
    <citation type="submission" date="2016-04" db="EMBL/GenBank/DDBJ databases">
        <title>The genome sequence project of a novel Fervidobacterium isolate from a hot spring in Thailand.</title>
        <authorList>
            <person name="Gonzalez J.M."/>
            <person name="Cuecas A."/>
            <person name="Kanoksilapatham W."/>
        </authorList>
    </citation>
    <scope>NUCLEOTIDE SEQUENCE [LARGE SCALE GENOMIC DNA]</scope>
    <source>
        <strain evidence="13">FC2004</strain>
    </source>
</reference>
<evidence type="ECO:0000256" key="2">
    <source>
        <dbReference type="ARBA" id="ARBA00022741"/>
    </source>
</evidence>
<keyword evidence="13" id="KW-1185">Reference proteome</keyword>
<evidence type="ECO:0000259" key="10">
    <source>
        <dbReference type="PROSITE" id="PS51192"/>
    </source>
</evidence>
<comment type="subcellular location">
    <subcellularLocation>
        <location evidence="9">Cytoplasm</location>
    </subcellularLocation>
</comment>
<sequence length="931" mass="106502">MVGLLADLPKDRNVILIVPTEKEANLEGFFYIPDYDVLPTENIRPSWHVRSRRIFALYQALKGQLRGVATLRALLHYVMRPEQLSKTIVELKPGDVLENPEELFIRYGYERVFNVREGGTFSIRGEIIDFVGPDGVPTRVELYDNIVEEIRRFDLATQRSVERLERALILPAREFVLHDTTAEIEPVDEQFTGKYVDGTILDYNVEFFIVDRKSVIDHFSSFERELRLSIPSDELRNVYRKYAIFEPEKILNVAKNYEGTLVSRTVKREEPSSFEEVVAPVLSEDELQPGDIVVHKKYGIAKFLEIRKVETNGAIREFMVLQFADAVLYVPIERVDLVDKYIGDDAGVKLDNLKRNTWSKRVQRVKKNLETIVRELVMLQHIRSSIKGVILEGDPELEQSFAQTFPYVETPDQLQAINDVLEDLASEKPMDRLLVGDAGYGKTEVAIRAIFRTVVSGKQAVLVAPTTVLAKQHFETLNERFKDFGIRVALLSRYSTKKEREEIIKGVKSGTIDVLVGTHSVFNDVRFFDLGLVVIDEEQKFGVEQKEHFKKLRANVNVLSMSATPIPRTLHMAISSLKDLSEIKTPPFGRKEVQVHIGPFDERIVRLAIMREVNRGGQVIYVHNRVNTLYDVFERLKEIVPDVTIAVIHGQQPKSEFKKAIEAFFHGKVDVLLCTTIIENGVDVPNANTIIVDDAHRYGLAQLYQLRGRVGRSDKIAFAYFFHPKHVSDKVLERLYAIKAYVGPGSGMKIALRDMEIRGIGAIFGVEQHGFINDVGLNYYLEMLNDAITEYTGQVVSRVDTEIEGIVGSIVIPEFYVYNPFERMRFYRRIASATTFEEIDNIEEELEDRFGRLPESVRNLLNMARLRVYLWNLGVSKAKISDVGLVVQFKAGHFEKLSETYLFNERENAYMFFLDVESLINSLSKAKARVD</sequence>
<dbReference type="GO" id="GO:0003684">
    <property type="term" value="F:damaged DNA binding"/>
    <property type="evidence" value="ECO:0007669"/>
    <property type="project" value="InterPro"/>
</dbReference>
<dbReference type="CDD" id="cd17991">
    <property type="entry name" value="DEXHc_TRCF"/>
    <property type="match status" value="1"/>
</dbReference>
<dbReference type="Gene3D" id="3.30.2060.10">
    <property type="entry name" value="Penicillin-binding protein 1b domain"/>
    <property type="match status" value="1"/>
</dbReference>
<dbReference type="InterPro" id="IPR036101">
    <property type="entry name" value="CarD-like/TRCF_RID_sf"/>
</dbReference>
<dbReference type="Gene3D" id="3.40.50.300">
    <property type="entry name" value="P-loop containing nucleotide triphosphate hydrolases"/>
    <property type="match status" value="2"/>
</dbReference>
<dbReference type="GO" id="GO:0003678">
    <property type="term" value="F:DNA helicase activity"/>
    <property type="evidence" value="ECO:0007669"/>
    <property type="project" value="TreeGrafter"/>
</dbReference>
<evidence type="ECO:0000256" key="9">
    <source>
        <dbReference type="HAMAP-Rule" id="MF_00969"/>
    </source>
</evidence>
<dbReference type="SMART" id="SM00487">
    <property type="entry name" value="DEXDc"/>
    <property type="match status" value="1"/>
</dbReference>
<dbReference type="Gene3D" id="2.40.10.170">
    <property type="match status" value="1"/>
</dbReference>